<dbReference type="Proteomes" id="UP001162162">
    <property type="component" value="Unassembled WGS sequence"/>
</dbReference>
<evidence type="ECO:0000313" key="2">
    <source>
        <dbReference type="EMBL" id="KAJ8936097.1"/>
    </source>
</evidence>
<protein>
    <recommendedName>
        <fullName evidence="1">DDE-1 domain-containing protein</fullName>
    </recommendedName>
</protein>
<dbReference type="PANTHER" id="PTHR19303">
    <property type="entry name" value="TRANSPOSON"/>
    <property type="match status" value="1"/>
</dbReference>
<keyword evidence="3" id="KW-1185">Reference proteome</keyword>
<proteinExistence type="predicted"/>
<name>A0AAV8XBS3_9CUCU</name>
<comment type="caution">
    <text evidence="2">The sequence shown here is derived from an EMBL/GenBank/DDBJ whole genome shotgun (WGS) entry which is preliminary data.</text>
</comment>
<feature type="domain" description="DDE-1" evidence="1">
    <location>
        <begin position="60"/>
        <end position="136"/>
    </location>
</feature>
<accession>A0AAV8XBS3</accession>
<dbReference type="GO" id="GO:0005634">
    <property type="term" value="C:nucleus"/>
    <property type="evidence" value="ECO:0007669"/>
    <property type="project" value="TreeGrafter"/>
</dbReference>
<dbReference type="InterPro" id="IPR004875">
    <property type="entry name" value="DDE_SF_endonuclease_dom"/>
</dbReference>
<gene>
    <name evidence="2" type="ORF">NQ318_004944</name>
</gene>
<evidence type="ECO:0000259" key="1">
    <source>
        <dbReference type="Pfam" id="PF03184"/>
    </source>
</evidence>
<dbReference type="AlphaFoldDB" id="A0AAV8XBS3"/>
<dbReference type="EMBL" id="JAPWTK010000784">
    <property type="protein sequence ID" value="KAJ8936097.1"/>
    <property type="molecule type" value="Genomic_DNA"/>
</dbReference>
<dbReference type="PANTHER" id="PTHR19303:SF74">
    <property type="entry name" value="POGO TRANSPOSABLE ELEMENT WITH KRAB DOMAIN"/>
    <property type="match status" value="1"/>
</dbReference>
<dbReference type="InterPro" id="IPR050863">
    <property type="entry name" value="CenT-Element_Derived"/>
</dbReference>
<dbReference type="GO" id="GO:0003677">
    <property type="term" value="F:DNA binding"/>
    <property type="evidence" value="ECO:0007669"/>
    <property type="project" value="TreeGrafter"/>
</dbReference>
<dbReference type="Pfam" id="PF03184">
    <property type="entry name" value="DDE_1"/>
    <property type="match status" value="1"/>
</dbReference>
<sequence>MDEAGIQIINKPAKVLAPKGAKDVHVLTSRVPGENVTVIGCCNAEGMFLPPALNFKSEHFIPRKPAGKTLLIMDGHSSHCSDVEMLELADRNDLILLCLPSHCTQAMQQLDKSFFGPLKTYWNQEAKTWMLNHPSRNLSRYQVGGIFGKSVDSATAANATSGFRGIGIYPLGQNAIPDHFYAISNIETAGSRP</sequence>
<reference evidence="2" key="1">
    <citation type="journal article" date="2023" name="Insect Mol. Biol.">
        <title>Genome sequencing provides insights into the evolution of gene families encoding plant cell wall-degrading enzymes in longhorned beetles.</title>
        <authorList>
            <person name="Shin N.R."/>
            <person name="Okamura Y."/>
            <person name="Kirsch R."/>
            <person name="Pauchet Y."/>
        </authorList>
    </citation>
    <scope>NUCLEOTIDE SEQUENCE</scope>
    <source>
        <strain evidence="2">AMC_N1</strain>
    </source>
</reference>
<evidence type="ECO:0000313" key="3">
    <source>
        <dbReference type="Proteomes" id="UP001162162"/>
    </source>
</evidence>
<organism evidence="2 3">
    <name type="scientific">Aromia moschata</name>
    <dbReference type="NCBI Taxonomy" id="1265417"/>
    <lineage>
        <taxon>Eukaryota</taxon>
        <taxon>Metazoa</taxon>
        <taxon>Ecdysozoa</taxon>
        <taxon>Arthropoda</taxon>
        <taxon>Hexapoda</taxon>
        <taxon>Insecta</taxon>
        <taxon>Pterygota</taxon>
        <taxon>Neoptera</taxon>
        <taxon>Endopterygota</taxon>
        <taxon>Coleoptera</taxon>
        <taxon>Polyphaga</taxon>
        <taxon>Cucujiformia</taxon>
        <taxon>Chrysomeloidea</taxon>
        <taxon>Cerambycidae</taxon>
        <taxon>Cerambycinae</taxon>
        <taxon>Callichromatini</taxon>
        <taxon>Aromia</taxon>
    </lineage>
</organism>